<keyword evidence="2" id="KW-1185">Reference proteome</keyword>
<dbReference type="HOGENOM" id="CLU_069407_0_0_1"/>
<proteinExistence type="predicted"/>
<evidence type="ECO:0000313" key="1">
    <source>
        <dbReference type="EMBL" id="KIV92847.1"/>
    </source>
</evidence>
<protein>
    <submittedName>
        <fullName evidence="1">Uncharacterized protein</fullName>
    </submittedName>
</protein>
<dbReference type="VEuPathDB" id="FungiDB:PV10_04111"/>
<gene>
    <name evidence="1" type="ORF">PV10_04111</name>
</gene>
<dbReference type="STRING" id="212818.A0A0D1ZDQ6"/>
<dbReference type="EMBL" id="KN847522">
    <property type="protein sequence ID" value="KIV92847.1"/>
    <property type="molecule type" value="Genomic_DNA"/>
</dbReference>
<dbReference type="RefSeq" id="XP_016224421.1">
    <property type="nucleotide sequence ID" value="XM_016368633.1"/>
</dbReference>
<dbReference type="AlphaFoldDB" id="A0A0D1ZDQ6"/>
<dbReference type="OrthoDB" id="5194044at2759"/>
<dbReference type="GeneID" id="27321956"/>
<name>A0A0D1ZDQ6_EXOME</name>
<dbReference type="Proteomes" id="UP000054302">
    <property type="component" value="Unassembled WGS sequence"/>
</dbReference>
<dbReference type="OMA" id="QQIANNT"/>
<accession>A0A0D1ZDQ6</accession>
<sequence>MDMYYSMPATTYLPPAGHWEDTADWPKSYYYIPNQSPAPQGIHPPGPIYSAAPTTTSAQPAMYYYPGGQGFAAGYYANGMYYGSQAPSAPASGWPFAGLAGNPLTPGTLWSPASATAQVAAAIAANTALAQQPNAPSYFVGGTPTEIATQAAIIQANLAALSAAQQPTTHAPFKPGNGSQVWVKEVDGSWTLKDLTDAIDLGPGHWEQHAVSKYWYFIKHVA</sequence>
<reference evidence="1 2" key="1">
    <citation type="submission" date="2015-01" db="EMBL/GenBank/DDBJ databases">
        <title>The Genome Sequence of Exophiala mesophila CBS40295.</title>
        <authorList>
            <consortium name="The Broad Institute Genomics Platform"/>
            <person name="Cuomo C."/>
            <person name="de Hoog S."/>
            <person name="Gorbushina A."/>
            <person name="Stielow B."/>
            <person name="Teixiera M."/>
            <person name="Abouelleil A."/>
            <person name="Chapman S.B."/>
            <person name="Priest M."/>
            <person name="Young S.K."/>
            <person name="Wortman J."/>
            <person name="Nusbaum C."/>
            <person name="Birren B."/>
        </authorList>
    </citation>
    <scope>NUCLEOTIDE SEQUENCE [LARGE SCALE GENOMIC DNA]</scope>
    <source>
        <strain evidence="1 2">CBS 40295</strain>
    </source>
</reference>
<evidence type="ECO:0000313" key="2">
    <source>
        <dbReference type="Proteomes" id="UP000054302"/>
    </source>
</evidence>
<organism evidence="1 2">
    <name type="scientific">Exophiala mesophila</name>
    <name type="common">Black yeast-like fungus</name>
    <dbReference type="NCBI Taxonomy" id="212818"/>
    <lineage>
        <taxon>Eukaryota</taxon>
        <taxon>Fungi</taxon>
        <taxon>Dikarya</taxon>
        <taxon>Ascomycota</taxon>
        <taxon>Pezizomycotina</taxon>
        <taxon>Eurotiomycetes</taxon>
        <taxon>Chaetothyriomycetidae</taxon>
        <taxon>Chaetothyriales</taxon>
        <taxon>Herpotrichiellaceae</taxon>
        <taxon>Exophiala</taxon>
    </lineage>
</organism>